<dbReference type="EMBL" id="MN740929">
    <property type="protein sequence ID" value="QHU18386.1"/>
    <property type="molecule type" value="Genomic_DNA"/>
</dbReference>
<protein>
    <recommendedName>
        <fullName evidence="2">Glycosyltransferase 2-like domain-containing protein</fullName>
    </recommendedName>
</protein>
<accession>A0A6C0KML4</accession>
<evidence type="ECO:0000313" key="1">
    <source>
        <dbReference type="EMBL" id="QHU18386.1"/>
    </source>
</evidence>
<evidence type="ECO:0008006" key="2">
    <source>
        <dbReference type="Google" id="ProtNLM"/>
    </source>
</evidence>
<dbReference type="InterPro" id="IPR029044">
    <property type="entry name" value="Nucleotide-diphossugar_trans"/>
</dbReference>
<name>A0A6C0KML4_9ZZZZ</name>
<proteinExistence type="predicted"/>
<organism evidence="1">
    <name type="scientific">viral metagenome</name>
    <dbReference type="NCBI Taxonomy" id="1070528"/>
    <lineage>
        <taxon>unclassified sequences</taxon>
        <taxon>metagenomes</taxon>
        <taxon>organismal metagenomes</taxon>
    </lineage>
</organism>
<sequence>MPSFHILIASIGRPSLQIMLNSLLPQLRSCDHLTIVFDDVEPTELNTEGAECKIHIHRQSPNLGAWGHGIRNVYAKRLERTDFVMHADDDDIYVKGAFDELRRICRNPMFLYIAKMDKQGIIFPLADYVKEGEIGTPCGIIPFDLNKLGTWLPRVGGDGKFYEGIARRARGVRFLQTIIYKVQINV</sequence>
<dbReference type="AlphaFoldDB" id="A0A6C0KML4"/>
<reference evidence="1" key="1">
    <citation type="journal article" date="2020" name="Nature">
        <title>Giant virus diversity and host interactions through global metagenomics.</title>
        <authorList>
            <person name="Schulz F."/>
            <person name="Roux S."/>
            <person name="Paez-Espino D."/>
            <person name="Jungbluth S."/>
            <person name="Walsh D.A."/>
            <person name="Denef V.J."/>
            <person name="McMahon K.D."/>
            <person name="Konstantinidis K.T."/>
            <person name="Eloe-Fadrosh E.A."/>
            <person name="Kyrpides N.C."/>
            <person name="Woyke T."/>
        </authorList>
    </citation>
    <scope>NUCLEOTIDE SEQUENCE</scope>
    <source>
        <strain evidence="1">GVMAG-S-3300013006-138</strain>
    </source>
</reference>
<dbReference type="SUPFAM" id="SSF53448">
    <property type="entry name" value="Nucleotide-diphospho-sugar transferases"/>
    <property type="match status" value="1"/>
</dbReference>